<dbReference type="InterPro" id="IPR050302">
    <property type="entry name" value="Rab_GAP_TBC_domain"/>
</dbReference>
<dbReference type="AlphaFoldDB" id="A0A078AAD6"/>
<dbReference type="InParanoid" id="A0A078AAD6"/>
<name>A0A078AAD6_STYLE</name>
<protein>
    <submittedName>
        <fullName evidence="3">Rab gtpase-activating protein 1-isoform 10-like isoform x1</fullName>
    </submittedName>
</protein>
<dbReference type="PANTHER" id="PTHR47219">
    <property type="entry name" value="RAB GTPASE-ACTIVATING PROTEIN 1-LIKE"/>
    <property type="match status" value="1"/>
</dbReference>
<dbReference type="SMART" id="SM00164">
    <property type="entry name" value="TBC"/>
    <property type="match status" value="1"/>
</dbReference>
<dbReference type="Gene3D" id="1.10.8.270">
    <property type="entry name" value="putative rabgap domain of human tbc1 domain family member 14 like domains"/>
    <property type="match status" value="1"/>
</dbReference>
<evidence type="ECO:0000313" key="3">
    <source>
        <dbReference type="EMBL" id="CDW79154.1"/>
    </source>
</evidence>
<feature type="domain" description="Rab-GAP TBC" evidence="2">
    <location>
        <begin position="187"/>
        <end position="352"/>
    </location>
</feature>
<dbReference type="Pfam" id="PF00566">
    <property type="entry name" value="RabGAP-TBC"/>
    <property type="match status" value="1"/>
</dbReference>
<keyword evidence="4" id="KW-1185">Reference proteome</keyword>
<evidence type="ECO:0000259" key="2">
    <source>
        <dbReference type="PROSITE" id="PS50086"/>
    </source>
</evidence>
<evidence type="ECO:0000313" key="4">
    <source>
        <dbReference type="Proteomes" id="UP000039865"/>
    </source>
</evidence>
<organism evidence="3 4">
    <name type="scientific">Stylonychia lemnae</name>
    <name type="common">Ciliate</name>
    <dbReference type="NCBI Taxonomy" id="5949"/>
    <lineage>
        <taxon>Eukaryota</taxon>
        <taxon>Sar</taxon>
        <taxon>Alveolata</taxon>
        <taxon>Ciliophora</taxon>
        <taxon>Intramacronucleata</taxon>
        <taxon>Spirotrichea</taxon>
        <taxon>Stichotrichia</taxon>
        <taxon>Sporadotrichida</taxon>
        <taxon>Oxytrichidae</taxon>
        <taxon>Stylonychinae</taxon>
        <taxon>Stylonychia</taxon>
    </lineage>
</organism>
<reference evidence="3 4" key="1">
    <citation type="submission" date="2014-06" db="EMBL/GenBank/DDBJ databases">
        <authorList>
            <person name="Swart Estienne"/>
        </authorList>
    </citation>
    <scope>NUCLEOTIDE SEQUENCE [LARGE SCALE GENOMIC DNA]</scope>
    <source>
        <strain evidence="3 4">130c</strain>
    </source>
</reference>
<accession>A0A078AAD6</accession>
<feature type="compositionally biased region" description="Polar residues" evidence="1">
    <location>
        <begin position="1"/>
        <end position="15"/>
    </location>
</feature>
<dbReference type="EMBL" id="CCKQ01007740">
    <property type="protein sequence ID" value="CDW79154.1"/>
    <property type="molecule type" value="Genomic_DNA"/>
</dbReference>
<proteinExistence type="predicted"/>
<dbReference type="Proteomes" id="UP000039865">
    <property type="component" value="Unassembled WGS sequence"/>
</dbReference>
<dbReference type="SUPFAM" id="SSF47923">
    <property type="entry name" value="Ypt/Rab-GAP domain of gyp1p"/>
    <property type="match status" value="2"/>
</dbReference>
<dbReference type="Gene3D" id="1.10.472.80">
    <property type="entry name" value="Ypt/Rab-GAP domain of gyp1p, domain 3"/>
    <property type="match status" value="1"/>
</dbReference>
<dbReference type="InterPro" id="IPR000195">
    <property type="entry name" value="Rab-GAP-TBC_dom"/>
</dbReference>
<sequence length="706" mass="83655">MQQQSQLELEASNSTERARFEQSPQKDKHEFFNNDDNTITAGGLESTRKQIIQQKLQSIHTQALSQSDFKGNNLNNVANVQGAKKRKKRHREISMSDIMPKFENTQSMLENTNYYNYNSTITNTLMRGLNGGKLSFLNFIKLYPNIEELSFIGFYTALDIMTIRLLCRDCALIFNEDLQFNMIRIGNLDDQIRINFWLLQAPFFDIENELKKLLNLGSIFANVYEHLKQMQVQDPTLAFLLPDIGYCQGMNFVAAVLFSYLKDEELTFDIFLSLLASKDLKPLYVNGVPEYHIRNFMLEHLVKQHLPEIFYHFRRLQLNIEVITGQWLMTFFCGYFHYDSMLQIIDNFFIDDWLAVFRISLALLKMFKDDILSNNDLAFVASYFHQLKDKTETIPMQELLYQSLEFNINEDTLDMLESQYFLEQAKKKLVEDQSKWDVNETHFLSQITNFIKKSEPPLKKEIQSLQKKLIQIDHELKKQVQITSMAKMEYEQAQEVKDHILEKKNILYGTYTTLKRDIHTRKQMHKMTILAQILKKRRDQTVSASVDYNMSSDPEEGGNSDYQDVYQQPKPKHQDDWNYQSQIMIEKQETPQKHAQSNQRIINTETFDPKKNAKEIKELEMDVQRIEHRMKENEYLCNIYETTFSEKKSLYEIEKQRFDDQTESKDKLMNQINGLMMAFEASKQQKLSIYAEYLRENYREKYKIEF</sequence>
<dbReference type="OrthoDB" id="294251at2759"/>
<feature type="region of interest" description="Disordered" evidence="1">
    <location>
        <begin position="1"/>
        <end position="40"/>
    </location>
</feature>
<dbReference type="GO" id="GO:0031267">
    <property type="term" value="F:small GTPase binding"/>
    <property type="evidence" value="ECO:0007669"/>
    <property type="project" value="TreeGrafter"/>
</dbReference>
<dbReference type="GO" id="GO:0005096">
    <property type="term" value="F:GTPase activator activity"/>
    <property type="evidence" value="ECO:0007669"/>
    <property type="project" value="TreeGrafter"/>
</dbReference>
<dbReference type="InterPro" id="IPR035969">
    <property type="entry name" value="Rab-GAP_TBC_sf"/>
</dbReference>
<evidence type="ECO:0000256" key="1">
    <source>
        <dbReference type="SAM" id="MobiDB-lite"/>
    </source>
</evidence>
<dbReference type="PANTHER" id="PTHR47219:SF9">
    <property type="entry name" value="GTPASE ACTIVATING PROTEIN AND CENTROSOME-ASSOCIATED, ISOFORM B"/>
    <property type="match status" value="1"/>
</dbReference>
<dbReference type="PROSITE" id="PS50086">
    <property type="entry name" value="TBC_RABGAP"/>
    <property type="match status" value="1"/>
</dbReference>
<feature type="compositionally biased region" description="Basic and acidic residues" evidence="1">
    <location>
        <begin position="16"/>
        <end position="32"/>
    </location>
</feature>
<gene>
    <name evidence="3" type="primary">Contig7792.g8308</name>
    <name evidence="3" type="ORF">STYLEM_8140</name>
</gene>